<evidence type="ECO:0000313" key="5">
    <source>
        <dbReference type="EMBL" id="MBB5174615.1"/>
    </source>
</evidence>
<dbReference type="NCBIfam" id="TIGR00229">
    <property type="entry name" value="sensory_box"/>
    <property type="match status" value="1"/>
</dbReference>
<dbReference type="InterPro" id="IPR052155">
    <property type="entry name" value="Biofilm_reg_signaling"/>
</dbReference>
<dbReference type="CDD" id="cd00130">
    <property type="entry name" value="PAS"/>
    <property type="match status" value="1"/>
</dbReference>
<dbReference type="PANTHER" id="PTHR44757">
    <property type="entry name" value="DIGUANYLATE CYCLASE DGCP"/>
    <property type="match status" value="1"/>
</dbReference>
<dbReference type="Pfam" id="PF00563">
    <property type="entry name" value="EAL"/>
    <property type="match status" value="1"/>
</dbReference>
<dbReference type="SMART" id="SM00091">
    <property type="entry name" value="PAS"/>
    <property type="match status" value="1"/>
</dbReference>
<dbReference type="PROSITE" id="PS50112">
    <property type="entry name" value="PAS"/>
    <property type="match status" value="1"/>
</dbReference>
<dbReference type="Gene3D" id="3.30.450.20">
    <property type="entry name" value="PAS domain"/>
    <property type="match status" value="1"/>
</dbReference>
<dbReference type="SUPFAM" id="SSF55073">
    <property type="entry name" value="Nucleotide cyclase"/>
    <property type="match status" value="1"/>
</dbReference>
<proteinExistence type="predicted"/>
<evidence type="ECO:0000313" key="6">
    <source>
        <dbReference type="Proteomes" id="UP000551878"/>
    </source>
</evidence>
<evidence type="ECO:0000259" key="1">
    <source>
        <dbReference type="PROSITE" id="PS50112"/>
    </source>
</evidence>
<evidence type="ECO:0000259" key="4">
    <source>
        <dbReference type="PROSITE" id="PS50887"/>
    </source>
</evidence>
<feature type="domain" description="PAC" evidence="2">
    <location>
        <begin position="88"/>
        <end position="140"/>
    </location>
</feature>
<dbReference type="Proteomes" id="UP000551878">
    <property type="component" value="Unassembled WGS sequence"/>
</dbReference>
<accession>A0A840QTC3</accession>
<dbReference type="InterPro" id="IPR029787">
    <property type="entry name" value="Nucleotide_cyclase"/>
</dbReference>
<dbReference type="SMART" id="SM00086">
    <property type="entry name" value="PAC"/>
    <property type="match status" value="1"/>
</dbReference>
<dbReference type="InterPro" id="IPR000160">
    <property type="entry name" value="GGDEF_dom"/>
</dbReference>
<feature type="domain" description="GGDEF" evidence="4">
    <location>
        <begin position="172"/>
        <end position="306"/>
    </location>
</feature>
<dbReference type="InterPro" id="IPR000014">
    <property type="entry name" value="PAS"/>
</dbReference>
<dbReference type="PROSITE" id="PS50883">
    <property type="entry name" value="EAL"/>
    <property type="match status" value="1"/>
</dbReference>
<dbReference type="PROSITE" id="PS50113">
    <property type="entry name" value="PAC"/>
    <property type="match status" value="1"/>
</dbReference>
<dbReference type="Gene3D" id="3.30.70.270">
    <property type="match status" value="1"/>
</dbReference>
<organism evidence="5 6">
    <name type="scientific">Texcoconibacillus texcoconensis</name>
    <dbReference type="NCBI Taxonomy" id="1095777"/>
    <lineage>
        <taxon>Bacteria</taxon>
        <taxon>Bacillati</taxon>
        <taxon>Bacillota</taxon>
        <taxon>Bacilli</taxon>
        <taxon>Bacillales</taxon>
        <taxon>Bacillaceae</taxon>
        <taxon>Texcoconibacillus</taxon>
    </lineage>
</organism>
<dbReference type="InterPro" id="IPR035965">
    <property type="entry name" value="PAS-like_dom_sf"/>
</dbReference>
<dbReference type="Gene3D" id="3.20.20.450">
    <property type="entry name" value="EAL domain"/>
    <property type="match status" value="1"/>
</dbReference>
<dbReference type="InterPro" id="IPR000700">
    <property type="entry name" value="PAS-assoc_C"/>
</dbReference>
<dbReference type="Pfam" id="PF13426">
    <property type="entry name" value="PAS_9"/>
    <property type="match status" value="1"/>
</dbReference>
<dbReference type="CDD" id="cd01949">
    <property type="entry name" value="GGDEF"/>
    <property type="match status" value="1"/>
</dbReference>
<comment type="caution">
    <text evidence="5">The sequence shown here is derived from an EMBL/GenBank/DDBJ whole genome shotgun (WGS) entry which is preliminary data.</text>
</comment>
<feature type="domain" description="EAL" evidence="3">
    <location>
        <begin position="315"/>
        <end position="567"/>
    </location>
</feature>
<dbReference type="InterPro" id="IPR043128">
    <property type="entry name" value="Rev_trsase/Diguanyl_cyclase"/>
</dbReference>
<gene>
    <name evidence="5" type="ORF">HNQ41_002832</name>
</gene>
<evidence type="ECO:0000259" key="3">
    <source>
        <dbReference type="PROSITE" id="PS50883"/>
    </source>
</evidence>
<dbReference type="InterPro" id="IPR001610">
    <property type="entry name" value="PAC"/>
</dbReference>
<evidence type="ECO:0000259" key="2">
    <source>
        <dbReference type="PROSITE" id="PS50113"/>
    </source>
</evidence>
<sequence length="567" mass="64790">MKKNLRKNILNLINEKDNIYQMLHNMNDGLIVTDGKERIIAINPAFERITGYSSEEVQYFTPRILQSGLTPSTVYQDMWQTLKEKGTWTGELVNRRKNGDIYHSFMTMTRIENVNENEIFYIGIVRDITERKKIEQTANELTHYDELTRLPNRRHFEMIATNESEEAKKQNRPIALLFLNIDSFKVINDSIGHHHGDVLLQIVAQKLQEIVGDDGVIARFSGDEFLILLTNIHKKEDITPRIDQIHAEISEGPINIANQSVHVKFNIGISIYPYHAIEVKTLMKHAHIALSHAKSDNQNDYRYFDQIMSGDAYEQFTIANELHDAIENDELIPFYQIKYDIKNNKTYGVEALVRWEHPKRGMLSPKDFISIAEATGLIADIDSMVLKKALHQAQTWRQTIAPDLHVSVNISQQQFEQKQFTNTITQALNETGIDPSAVILEVTESVALTHVNDADEKLQQLRQLGVNIAIDDFGTGYSSLHQIKSLPIDMIKIDRSFIKESNGQDQDAAIVRTIIALANNLGCQVTCEGIEENEQLTFIKNERCDYAQGYLFNRPQPANDVTKLLTS</sequence>
<dbReference type="EMBL" id="JACHHB010000014">
    <property type="protein sequence ID" value="MBB5174615.1"/>
    <property type="molecule type" value="Genomic_DNA"/>
</dbReference>
<dbReference type="SMART" id="SM00267">
    <property type="entry name" value="GGDEF"/>
    <property type="match status" value="1"/>
</dbReference>
<name>A0A840QTC3_9BACI</name>
<dbReference type="InterPro" id="IPR035919">
    <property type="entry name" value="EAL_sf"/>
</dbReference>
<dbReference type="FunFam" id="3.20.20.450:FF:000001">
    <property type="entry name" value="Cyclic di-GMP phosphodiesterase yahA"/>
    <property type="match status" value="1"/>
</dbReference>
<dbReference type="SUPFAM" id="SSF141868">
    <property type="entry name" value="EAL domain-like"/>
    <property type="match status" value="1"/>
</dbReference>
<dbReference type="PROSITE" id="PS50887">
    <property type="entry name" value="GGDEF"/>
    <property type="match status" value="1"/>
</dbReference>
<dbReference type="RefSeq" id="WP_184665021.1">
    <property type="nucleotide sequence ID" value="NZ_JACHHB010000014.1"/>
</dbReference>
<dbReference type="CDD" id="cd01948">
    <property type="entry name" value="EAL"/>
    <property type="match status" value="1"/>
</dbReference>
<dbReference type="PANTHER" id="PTHR44757:SF2">
    <property type="entry name" value="BIOFILM ARCHITECTURE MAINTENANCE PROTEIN MBAA"/>
    <property type="match status" value="1"/>
</dbReference>
<dbReference type="SMART" id="SM00052">
    <property type="entry name" value="EAL"/>
    <property type="match status" value="1"/>
</dbReference>
<dbReference type="Pfam" id="PF00990">
    <property type="entry name" value="GGDEF"/>
    <property type="match status" value="1"/>
</dbReference>
<dbReference type="AlphaFoldDB" id="A0A840QTC3"/>
<protein>
    <submittedName>
        <fullName evidence="5">Diguanylate cyclase (GGDEF)-like protein/PAS domain S-box-containing protein</fullName>
    </submittedName>
</protein>
<reference evidence="5 6" key="1">
    <citation type="submission" date="2020-08" db="EMBL/GenBank/DDBJ databases">
        <title>Genomic Encyclopedia of Type Strains, Phase IV (KMG-IV): sequencing the most valuable type-strain genomes for metagenomic binning, comparative biology and taxonomic classification.</title>
        <authorList>
            <person name="Goeker M."/>
        </authorList>
    </citation>
    <scope>NUCLEOTIDE SEQUENCE [LARGE SCALE GENOMIC DNA]</scope>
    <source>
        <strain evidence="5 6">DSM 24696</strain>
    </source>
</reference>
<dbReference type="NCBIfam" id="TIGR00254">
    <property type="entry name" value="GGDEF"/>
    <property type="match status" value="1"/>
</dbReference>
<dbReference type="InterPro" id="IPR001633">
    <property type="entry name" value="EAL_dom"/>
</dbReference>
<feature type="domain" description="PAS" evidence="1">
    <location>
        <begin position="15"/>
        <end position="57"/>
    </location>
</feature>
<keyword evidence="6" id="KW-1185">Reference proteome</keyword>
<dbReference type="SUPFAM" id="SSF55785">
    <property type="entry name" value="PYP-like sensor domain (PAS domain)"/>
    <property type="match status" value="1"/>
</dbReference>